<accession>A0A142BHK5</accession>
<sequence length="79" mass="9036">MDFRDQKFRRSPSIPEVVRFVCKHEGHTSREIAALEGLDKYAVAESLLIAKQQGLIKNGLARQCNIQNVRVATWWPANE</sequence>
<gene>
    <name evidence="1" type="ORF">EZMO1_4314</name>
</gene>
<reference evidence="1 2" key="1">
    <citation type="journal article" date="2016" name="Front. Microbiol.">
        <title>Genomic Insight into the Host-Endosymbiont Relationship of Endozoicomonas montiporae CL-33(T) with its Coral Host.</title>
        <authorList>
            <person name="Ding J.-Y."/>
            <person name="Shiu J.-H."/>
            <person name="Chen W.-M."/>
            <person name="Chiang Y.-R."/>
            <person name="Tang S.-L."/>
        </authorList>
    </citation>
    <scope>NUCLEOTIDE SEQUENCE [LARGE SCALE GENOMIC DNA]</scope>
    <source>
        <strain evidence="1 2">CL-33</strain>
    </source>
</reference>
<dbReference type="Proteomes" id="UP000071065">
    <property type="component" value="Chromosome"/>
</dbReference>
<name>A0A142BHK5_9GAMM</name>
<dbReference type="EMBL" id="CP013251">
    <property type="protein sequence ID" value="AMO58231.1"/>
    <property type="molecule type" value="Genomic_DNA"/>
</dbReference>
<dbReference type="PATRIC" id="fig|570277.3.peg.4630"/>
<evidence type="ECO:0000313" key="2">
    <source>
        <dbReference type="Proteomes" id="UP000071065"/>
    </source>
</evidence>
<evidence type="ECO:0000313" key="1">
    <source>
        <dbReference type="EMBL" id="AMO58231.1"/>
    </source>
</evidence>
<dbReference type="STRING" id="570277.EZMO1_4314"/>
<protein>
    <submittedName>
        <fullName evidence="1">Uncharacterized protein</fullName>
    </submittedName>
</protein>
<dbReference type="AlphaFoldDB" id="A0A142BHK5"/>
<organism evidence="1 2">
    <name type="scientific">Endozoicomonas montiporae CL-33</name>
    <dbReference type="NCBI Taxonomy" id="570277"/>
    <lineage>
        <taxon>Bacteria</taxon>
        <taxon>Pseudomonadati</taxon>
        <taxon>Pseudomonadota</taxon>
        <taxon>Gammaproteobacteria</taxon>
        <taxon>Oceanospirillales</taxon>
        <taxon>Endozoicomonadaceae</taxon>
        <taxon>Endozoicomonas</taxon>
    </lineage>
</organism>
<dbReference type="KEGG" id="emp:EZMO1_4314"/>
<proteinExistence type="predicted"/>